<gene>
    <name evidence="1" type="ORF">Q4Q35_05420</name>
</gene>
<dbReference type="EMBL" id="JAUOEK010000068">
    <property type="protein sequence ID" value="MDO5969241.1"/>
    <property type="molecule type" value="Genomic_DNA"/>
</dbReference>
<sequence length="157" mass="18290">MNKQYELDNGWIVKQEGDNPPILYVTPIANTVFKKKIKVEIDETVFKDIVFGERSTKELFKKYKLHTIIIEQGSIKVKPISISKNSSNTYYGKDFILTIENDKFFIEYQLSIQGGGSRKFEINHEVYLEAIKGNYTTFGLFKKYNLHHLDTPENDVK</sequence>
<evidence type="ECO:0000313" key="1">
    <source>
        <dbReference type="EMBL" id="MDO5969241.1"/>
    </source>
</evidence>
<comment type="caution">
    <text evidence="1">The sequence shown here is derived from an EMBL/GenBank/DDBJ whole genome shotgun (WGS) entry which is preliminary data.</text>
</comment>
<evidence type="ECO:0000313" key="2">
    <source>
        <dbReference type="Proteomes" id="UP001176883"/>
    </source>
</evidence>
<protein>
    <submittedName>
        <fullName evidence="1">Uncharacterized protein</fullName>
    </submittedName>
</protein>
<dbReference type="RefSeq" id="WP_303276929.1">
    <property type="nucleotide sequence ID" value="NZ_JAUOEK010000068.1"/>
</dbReference>
<keyword evidence="2" id="KW-1185">Reference proteome</keyword>
<accession>A0ABT8W829</accession>
<organism evidence="1 2">
    <name type="scientific">Flavivirga aquimarina</name>
    <dbReference type="NCBI Taxonomy" id="2027862"/>
    <lineage>
        <taxon>Bacteria</taxon>
        <taxon>Pseudomonadati</taxon>
        <taxon>Bacteroidota</taxon>
        <taxon>Flavobacteriia</taxon>
        <taxon>Flavobacteriales</taxon>
        <taxon>Flavobacteriaceae</taxon>
        <taxon>Flavivirga</taxon>
    </lineage>
</organism>
<reference evidence="1" key="1">
    <citation type="submission" date="2023-07" db="EMBL/GenBank/DDBJ databases">
        <title>Two novel species in the genus Flavivirga.</title>
        <authorList>
            <person name="Kwon K."/>
        </authorList>
    </citation>
    <scope>NUCLEOTIDE SEQUENCE</scope>
    <source>
        <strain evidence="1">KCTC 52353</strain>
    </source>
</reference>
<dbReference type="Proteomes" id="UP001176883">
    <property type="component" value="Unassembled WGS sequence"/>
</dbReference>
<name>A0ABT8W829_9FLAO</name>
<proteinExistence type="predicted"/>